<dbReference type="EMBL" id="GL871499">
    <property type="protein sequence ID" value="EGC29021.1"/>
    <property type="molecule type" value="Genomic_DNA"/>
</dbReference>
<organism evidence="1 2">
    <name type="scientific">Dictyostelium purpureum</name>
    <name type="common">Slime mold</name>
    <dbReference type="NCBI Taxonomy" id="5786"/>
    <lineage>
        <taxon>Eukaryota</taxon>
        <taxon>Amoebozoa</taxon>
        <taxon>Evosea</taxon>
        <taxon>Eumycetozoa</taxon>
        <taxon>Dictyostelia</taxon>
        <taxon>Dictyosteliales</taxon>
        <taxon>Dictyosteliaceae</taxon>
        <taxon>Dictyostelium</taxon>
    </lineage>
</organism>
<dbReference type="GeneID" id="10506757"/>
<dbReference type="InParanoid" id="F1A455"/>
<evidence type="ECO:0000313" key="2">
    <source>
        <dbReference type="Proteomes" id="UP000001064"/>
    </source>
</evidence>
<sequence>METLNCKHHHWTTFSSFSTLSVQFIAIASTLQNNVLKVPLTSSPHIVTIILIFT</sequence>
<keyword evidence="2" id="KW-1185">Reference proteome</keyword>
<reference evidence="2" key="1">
    <citation type="journal article" date="2011" name="Genome Biol.">
        <title>Comparative genomics of the social amoebae Dictyostelium discoideum and Dictyostelium purpureum.</title>
        <authorList>
            <consortium name="US DOE Joint Genome Institute (JGI-PGF)"/>
            <person name="Sucgang R."/>
            <person name="Kuo A."/>
            <person name="Tian X."/>
            <person name="Salerno W."/>
            <person name="Parikh A."/>
            <person name="Feasley C.L."/>
            <person name="Dalin E."/>
            <person name="Tu H."/>
            <person name="Huang E."/>
            <person name="Barry K."/>
            <person name="Lindquist E."/>
            <person name="Shapiro H."/>
            <person name="Bruce D."/>
            <person name="Schmutz J."/>
            <person name="Salamov A."/>
            <person name="Fey P."/>
            <person name="Gaudet P."/>
            <person name="Anjard C."/>
            <person name="Babu M.M."/>
            <person name="Basu S."/>
            <person name="Bushmanova Y."/>
            <person name="van der Wel H."/>
            <person name="Katoh-Kurasawa M."/>
            <person name="Dinh C."/>
            <person name="Coutinho P.M."/>
            <person name="Saito T."/>
            <person name="Elias M."/>
            <person name="Schaap P."/>
            <person name="Kay R.R."/>
            <person name="Henrissat B."/>
            <person name="Eichinger L."/>
            <person name="Rivero F."/>
            <person name="Putnam N.H."/>
            <person name="West C.M."/>
            <person name="Loomis W.F."/>
            <person name="Chisholm R.L."/>
            <person name="Shaulsky G."/>
            <person name="Strassmann J.E."/>
            <person name="Queller D.C."/>
            <person name="Kuspa A."/>
            <person name="Grigoriev I.V."/>
        </authorList>
    </citation>
    <scope>NUCLEOTIDE SEQUENCE [LARGE SCALE GENOMIC DNA]</scope>
    <source>
        <strain evidence="2">QSDP1</strain>
    </source>
</reference>
<gene>
    <name evidence="1" type="ORF">DICPUDRAFT_159446</name>
</gene>
<proteinExistence type="predicted"/>
<evidence type="ECO:0000313" key="1">
    <source>
        <dbReference type="EMBL" id="EGC29021.1"/>
    </source>
</evidence>
<dbReference type="VEuPathDB" id="AmoebaDB:DICPUDRAFT_159446"/>
<accession>F1A455</accession>
<dbReference type="KEGG" id="dpp:DICPUDRAFT_159446"/>
<protein>
    <submittedName>
        <fullName evidence="1">Uncharacterized protein</fullName>
    </submittedName>
</protein>
<name>F1A455_DICPU</name>
<dbReference type="AlphaFoldDB" id="F1A455"/>
<dbReference type="Proteomes" id="UP000001064">
    <property type="component" value="Unassembled WGS sequence"/>
</dbReference>
<dbReference type="RefSeq" id="XP_003294449.1">
    <property type="nucleotide sequence ID" value="XM_003294401.1"/>
</dbReference>